<dbReference type="EMBL" id="JAALFG010000001">
    <property type="protein sequence ID" value="NGP16537.1"/>
    <property type="molecule type" value="Genomic_DNA"/>
</dbReference>
<gene>
    <name evidence="3" type="ORF">G5575_01505</name>
</gene>
<protein>
    <recommendedName>
        <fullName evidence="2">KfrA N-terminal DNA-binding domain-containing protein</fullName>
    </recommendedName>
</protein>
<reference evidence="3 4" key="1">
    <citation type="submission" date="2020-02" db="EMBL/GenBank/DDBJ databases">
        <authorList>
            <person name="Khan S.A."/>
            <person name="Jeon C.O."/>
            <person name="Chun B.H."/>
        </authorList>
    </citation>
    <scope>NUCLEOTIDE SEQUENCE [LARGE SCALE GENOMIC DNA]</scope>
    <source>
        <strain evidence="3 4">H239</strain>
    </source>
</reference>
<feature type="domain" description="KfrA N-terminal DNA-binding" evidence="2">
    <location>
        <begin position="7"/>
        <end position="115"/>
    </location>
</feature>
<proteinExistence type="predicted"/>
<dbReference type="Proteomes" id="UP000474802">
    <property type="component" value="Unassembled WGS sequence"/>
</dbReference>
<dbReference type="RefSeq" id="WP_164532791.1">
    <property type="nucleotide sequence ID" value="NZ_JAALFG010000001.1"/>
</dbReference>
<dbReference type="InterPro" id="IPR021104">
    <property type="entry name" value="KfrA_DNA-bd_N"/>
</dbReference>
<evidence type="ECO:0000313" key="4">
    <source>
        <dbReference type="Proteomes" id="UP000474802"/>
    </source>
</evidence>
<accession>A0A6M1S9Q2</accession>
<organism evidence="3 4">
    <name type="scientific">Devosia aurantiaca</name>
    <dbReference type="NCBI Taxonomy" id="2714858"/>
    <lineage>
        <taxon>Bacteria</taxon>
        <taxon>Pseudomonadati</taxon>
        <taxon>Pseudomonadota</taxon>
        <taxon>Alphaproteobacteria</taxon>
        <taxon>Hyphomicrobiales</taxon>
        <taxon>Devosiaceae</taxon>
        <taxon>Devosia</taxon>
    </lineage>
</organism>
<name>A0A6M1S9Q2_9HYPH</name>
<evidence type="ECO:0000259" key="2">
    <source>
        <dbReference type="Pfam" id="PF11740"/>
    </source>
</evidence>
<sequence length="203" mass="22324">MSNQIATFERVRDVVETLRKRNVAPTADRVIAMVGGGSKSTVLSHLKRLRDAPMDDDAIPPSVMDAARVALNEVYLAGRSAEADTVRAATERLSQAVREQDAQIEELAGLNERLEWSKAQLIKQLKAVKADHEAAVERAEALAKENDGLRSELAVERQNSQTRVQDTLARVERLLTPSSTGPDVARPDRKTLGLPAKLQERRG</sequence>
<comment type="caution">
    <text evidence="3">The sequence shown here is derived from an EMBL/GenBank/DDBJ whole genome shotgun (WGS) entry which is preliminary data.</text>
</comment>
<reference evidence="3 4" key="2">
    <citation type="submission" date="2020-03" db="EMBL/GenBank/DDBJ databases">
        <title>Devosia chinhatensis sp. nov., isolated from a hexachlorocyclohexane (HCH) dump site in India.</title>
        <authorList>
            <person name="Kumar M."/>
            <person name="Lal R."/>
        </authorList>
    </citation>
    <scope>NUCLEOTIDE SEQUENCE [LARGE SCALE GENOMIC DNA]</scope>
    <source>
        <strain evidence="3 4">H239</strain>
    </source>
</reference>
<dbReference type="Pfam" id="PF11740">
    <property type="entry name" value="KfrA_N"/>
    <property type="match status" value="1"/>
</dbReference>
<evidence type="ECO:0000313" key="3">
    <source>
        <dbReference type="EMBL" id="NGP16537.1"/>
    </source>
</evidence>
<feature type="region of interest" description="Disordered" evidence="1">
    <location>
        <begin position="154"/>
        <end position="203"/>
    </location>
</feature>
<dbReference type="AlphaFoldDB" id="A0A6M1S9Q2"/>
<evidence type="ECO:0000256" key="1">
    <source>
        <dbReference type="SAM" id="MobiDB-lite"/>
    </source>
</evidence>
<keyword evidence="4" id="KW-1185">Reference proteome</keyword>